<reference evidence="1" key="1">
    <citation type="journal article" date="2020" name="Nature">
        <title>Giant virus diversity and host interactions through global metagenomics.</title>
        <authorList>
            <person name="Schulz F."/>
            <person name="Roux S."/>
            <person name="Paez-Espino D."/>
            <person name="Jungbluth S."/>
            <person name="Walsh D.A."/>
            <person name="Denef V.J."/>
            <person name="McMahon K.D."/>
            <person name="Konstantinidis K.T."/>
            <person name="Eloe-Fadrosh E.A."/>
            <person name="Kyrpides N.C."/>
            <person name="Woyke T."/>
        </authorList>
    </citation>
    <scope>NUCLEOTIDE SEQUENCE</scope>
    <source>
        <strain evidence="1">GVMAG-M-3300019093-7</strain>
    </source>
</reference>
<sequence length="165" mass="17516">MSYSFNSSGYTLSNYLSDSSINTIGYIGATGGSLTAVQVSNAGVSLYAFRNVSTLYVTPGVWLVNCSISGTTGAANFFTTAISTNGLTGWSNQGVAGYTFMSPNLGNTILAVNNRFNNSNTPDPNINMSAIYTFLQGTTSSLYLSFATDASGQSYTYYYKCIRIA</sequence>
<dbReference type="EMBL" id="MN739269">
    <property type="protein sequence ID" value="QHS96270.1"/>
    <property type="molecule type" value="Genomic_DNA"/>
</dbReference>
<proteinExistence type="predicted"/>
<name>A0A6C0BVZ5_9ZZZZ</name>
<dbReference type="AlphaFoldDB" id="A0A6C0BVZ5"/>
<accession>A0A6C0BVZ5</accession>
<organism evidence="1">
    <name type="scientific">viral metagenome</name>
    <dbReference type="NCBI Taxonomy" id="1070528"/>
    <lineage>
        <taxon>unclassified sequences</taxon>
        <taxon>metagenomes</taxon>
        <taxon>organismal metagenomes</taxon>
    </lineage>
</organism>
<evidence type="ECO:0000313" key="1">
    <source>
        <dbReference type="EMBL" id="QHS96270.1"/>
    </source>
</evidence>
<protein>
    <submittedName>
        <fullName evidence="1">Uncharacterized protein</fullName>
    </submittedName>
</protein>